<evidence type="ECO:0000256" key="23">
    <source>
        <dbReference type="PROSITE-ProRule" id="PRU00333"/>
    </source>
</evidence>
<evidence type="ECO:0000256" key="14">
    <source>
        <dbReference type="ARBA" id="ARBA00022737"/>
    </source>
</evidence>
<dbReference type="InterPro" id="IPR011005">
    <property type="entry name" value="Dihydropteroate_synth-like_sf"/>
</dbReference>
<dbReference type="SUPFAM" id="SSF56507">
    <property type="entry name" value="Methionine synthase activation domain-like"/>
    <property type="match status" value="1"/>
</dbReference>
<feature type="domain" description="B12-binding" evidence="27">
    <location>
        <begin position="779"/>
        <end position="921"/>
    </location>
</feature>
<keyword evidence="15 20" id="KW-0862">Zinc</keyword>
<evidence type="ECO:0000256" key="20">
    <source>
        <dbReference type="PIRNR" id="PIRNR000381"/>
    </source>
</evidence>
<keyword evidence="14" id="KW-0677">Repeat</keyword>
<feature type="domain" description="Pterin-binding" evidence="25">
    <location>
        <begin position="370"/>
        <end position="635"/>
    </location>
</feature>
<dbReference type="Gene3D" id="3.10.196.10">
    <property type="entry name" value="Vitamin B12-dependent methionine synthase, activation domain"/>
    <property type="match status" value="1"/>
</dbReference>
<evidence type="ECO:0000256" key="3">
    <source>
        <dbReference type="ARBA" id="ARBA00001956"/>
    </source>
</evidence>
<reference evidence="30" key="1">
    <citation type="submission" date="2017-08" db="EMBL/GenBank/DDBJ databases">
        <title>A dynamic microbial community with high functional redundancy inhabits the cold, oxic subseafloor aquifer.</title>
        <authorList>
            <person name="Tully B.J."/>
            <person name="Wheat C.G."/>
            <person name="Glazer B.T."/>
            <person name="Huber J.A."/>
        </authorList>
    </citation>
    <scope>NUCLEOTIDE SEQUENCE [LARGE SCALE GENOMIC DNA]</scope>
</reference>
<evidence type="ECO:0000256" key="21">
    <source>
        <dbReference type="PIRSR" id="PIRSR000381-1"/>
    </source>
</evidence>
<dbReference type="AlphaFoldDB" id="A0A2A4ST33"/>
<keyword evidence="16 20" id="KW-0486">Methionine biosynthesis</keyword>
<dbReference type="GO" id="GO:0046653">
    <property type="term" value="P:tetrahydrofolate metabolic process"/>
    <property type="evidence" value="ECO:0007669"/>
    <property type="project" value="TreeGrafter"/>
</dbReference>
<dbReference type="Pfam" id="PF02607">
    <property type="entry name" value="B12-binding_2"/>
    <property type="match status" value="1"/>
</dbReference>
<dbReference type="InterPro" id="IPR036724">
    <property type="entry name" value="Cobalamin-bd_sf"/>
</dbReference>
<evidence type="ECO:0000259" key="26">
    <source>
        <dbReference type="PROSITE" id="PS50974"/>
    </source>
</evidence>
<evidence type="ECO:0000259" key="27">
    <source>
        <dbReference type="PROSITE" id="PS51332"/>
    </source>
</evidence>
<evidence type="ECO:0000256" key="8">
    <source>
        <dbReference type="ARBA" id="ARBA00022603"/>
    </source>
</evidence>
<evidence type="ECO:0000259" key="25">
    <source>
        <dbReference type="PROSITE" id="PS50972"/>
    </source>
</evidence>
<organism evidence="29 30">
    <name type="scientific">SAR324 cluster bacterium</name>
    <dbReference type="NCBI Taxonomy" id="2024889"/>
    <lineage>
        <taxon>Bacteria</taxon>
        <taxon>Deltaproteobacteria</taxon>
        <taxon>SAR324 cluster</taxon>
    </lineage>
</organism>
<keyword evidence="10 20" id="KW-0846">Cobalamin</keyword>
<comment type="caution">
    <text evidence="29">The sequence shown here is derived from an EMBL/GenBank/DDBJ whole genome shotgun (WGS) entry which is preliminary data.</text>
</comment>
<feature type="domain" description="B12-binding N-terminal" evidence="28">
    <location>
        <begin position="663"/>
        <end position="773"/>
    </location>
</feature>
<keyword evidence="9 20" id="KW-0028">Amino-acid biosynthesis</keyword>
<dbReference type="Proteomes" id="UP000218113">
    <property type="component" value="Unassembled WGS sequence"/>
</dbReference>
<feature type="binding site" evidence="21 23">
    <location>
        <position position="258"/>
    </location>
    <ligand>
        <name>Zn(2+)</name>
        <dbReference type="ChEBI" id="CHEBI:29105"/>
    </ligand>
</feature>
<feature type="binding site" evidence="22">
    <location>
        <position position="982"/>
    </location>
    <ligand>
        <name>S-adenosyl-L-methionine</name>
        <dbReference type="ChEBI" id="CHEBI:59789"/>
    </ligand>
</feature>
<dbReference type="PANTHER" id="PTHR45833">
    <property type="entry name" value="METHIONINE SYNTHASE"/>
    <property type="match status" value="1"/>
</dbReference>
<dbReference type="PROSITE" id="PS50970">
    <property type="entry name" value="HCY"/>
    <property type="match status" value="1"/>
</dbReference>
<dbReference type="GO" id="GO:0005829">
    <property type="term" value="C:cytosol"/>
    <property type="evidence" value="ECO:0007669"/>
    <property type="project" value="TreeGrafter"/>
</dbReference>
<dbReference type="InterPro" id="IPR003759">
    <property type="entry name" value="Cbl-bd_cap"/>
</dbReference>
<feature type="domain" description="Hcy-binding" evidence="24">
    <location>
        <begin position="3"/>
        <end position="339"/>
    </location>
</feature>
<evidence type="ECO:0000256" key="10">
    <source>
        <dbReference type="ARBA" id="ARBA00022628"/>
    </source>
</evidence>
<dbReference type="Gene3D" id="1.10.1240.10">
    <property type="entry name" value="Methionine synthase domain"/>
    <property type="match status" value="1"/>
</dbReference>
<comment type="function">
    <text evidence="18 20">Catalyzes the transfer of a methyl group from methyl-cobalamin to homocysteine, yielding enzyme-bound cob(I)alamin and methionine. Subsequently, remethylates the cofactor using methyltetrahydrofolate.</text>
</comment>
<keyword evidence="12 20" id="KW-0949">S-adenosyl-L-methionine</keyword>
<evidence type="ECO:0000256" key="5">
    <source>
        <dbReference type="ARBA" id="ARBA00010398"/>
    </source>
</evidence>
<evidence type="ECO:0000256" key="22">
    <source>
        <dbReference type="PIRSR" id="PIRSR000381-2"/>
    </source>
</evidence>
<dbReference type="GO" id="GO:0050667">
    <property type="term" value="P:homocysteine metabolic process"/>
    <property type="evidence" value="ECO:0007669"/>
    <property type="project" value="TreeGrafter"/>
</dbReference>
<evidence type="ECO:0000259" key="28">
    <source>
        <dbReference type="PROSITE" id="PS51337"/>
    </source>
</evidence>
<dbReference type="GO" id="GO:0032259">
    <property type="term" value="P:methylation"/>
    <property type="evidence" value="ECO:0007669"/>
    <property type="project" value="UniProtKB-KW"/>
</dbReference>
<evidence type="ECO:0000256" key="4">
    <source>
        <dbReference type="ARBA" id="ARBA00005178"/>
    </source>
</evidence>
<dbReference type="Gene3D" id="3.40.50.280">
    <property type="entry name" value="Cobalamin-binding domain"/>
    <property type="match status" value="1"/>
</dbReference>
<accession>A0A2A4ST33</accession>
<evidence type="ECO:0000256" key="16">
    <source>
        <dbReference type="ARBA" id="ARBA00023167"/>
    </source>
</evidence>
<dbReference type="InterPro" id="IPR004223">
    <property type="entry name" value="VitB12-dep_Met_synth_activ_dom"/>
</dbReference>
<evidence type="ECO:0000256" key="2">
    <source>
        <dbReference type="ARBA" id="ARBA00001947"/>
    </source>
</evidence>
<comment type="catalytic activity">
    <reaction evidence="1 20">
        <text>(6S)-5-methyl-5,6,7,8-tetrahydrofolate + L-homocysteine = (6S)-5,6,7,8-tetrahydrofolate + L-methionine</text>
        <dbReference type="Rhea" id="RHEA:11172"/>
        <dbReference type="ChEBI" id="CHEBI:18608"/>
        <dbReference type="ChEBI" id="CHEBI:57453"/>
        <dbReference type="ChEBI" id="CHEBI:57844"/>
        <dbReference type="ChEBI" id="CHEBI:58199"/>
        <dbReference type="EC" id="2.1.1.13"/>
    </reaction>
</comment>
<dbReference type="InterPro" id="IPR036589">
    <property type="entry name" value="HCY_dom_sf"/>
</dbReference>
<dbReference type="UniPathway" id="UPA00051">
    <property type="reaction ID" value="UER00081"/>
</dbReference>
<feature type="binding site" evidence="22">
    <location>
        <position position="837"/>
    </location>
    <ligand>
        <name>methylcob(III)alamin</name>
        <dbReference type="ChEBI" id="CHEBI:28115"/>
    </ligand>
</feature>
<feature type="domain" description="AdoMet activation" evidence="26">
    <location>
        <begin position="935"/>
        <end position="1204"/>
    </location>
</feature>
<dbReference type="PROSITE" id="PS51332">
    <property type="entry name" value="B12_BINDING"/>
    <property type="match status" value="1"/>
</dbReference>
<evidence type="ECO:0000256" key="15">
    <source>
        <dbReference type="ARBA" id="ARBA00022833"/>
    </source>
</evidence>
<dbReference type="EMBL" id="NVSR01000123">
    <property type="protein sequence ID" value="PCI24418.1"/>
    <property type="molecule type" value="Genomic_DNA"/>
</dbReference>
<evidence type="ECO:0000256" key="18">
    <source>
        <dbReference type="ARBA" id="ARBA00025552"/>
    </source>
</evidence>
<evidence type="ECO:0000256" key="7">
    <source>
        <dbReference type="ARBA" id="ARBA00013998"/>
    </source>
</evidence>
<name>A0A2A4ST33_9DELT</name>
<evidence type="ECO:0000256" key="1">
    <source>
        <dbReference type="ARBA" id="ARBA00001700"/>
    </source>
</evidence>
<evidence type="ECO:0000313" key="29">
    <source>
        <dbReference type="EMBL" id="PCI24418.1"/>
    </source>
</evidence>
<dbReference type="InterPro" id="IPR000489">
    <property type="entry name" value="Pterin-binding_dom"/>
</dbReference>
<proteinExistence type="inferred from homology"/>
<dbReference type="PANTHER" id="PTHR45833:SF1">
    <property type="entry name" value="METHIONINE SYNTHASE"/>
    <property type="match status" value="1"/>
</dbReference>
<keyword evidence="17 20" id="KW-0170">Cobalt</keyword>
<evidence type="ECO:0000256" key="13">
    <source>
        <dbReference type="ARBA" id="ARBA00022723"/>
    </source>
</evidence>
<dbReference type="PIRSF" id="PIRSF000381">
    <property type="entry name" value="MetH"/>
    <property type="match status" value="1"/>
</dbReference>
<comment type="domain">
    <text evidence="20">Modular enzyme with four functionally distinct domains. The isolated Hcy-binding domain catalyzes methyl transfer from free methylcobalamin to homocysteine. The Hcy-binding domain in association with the pterin-binding domain catalyzes the methylation of cob(I)alamin by methyltetrahydrofolate and the methylation of homocysteine. The B12-binding domain binds the cofactor. The AdoMet activation domain binds S-adenosyl-L-methionine. Under aerobic conditions cob(I)alamin can be converted to inactive cob(II)alamin. Reductive methylation by S-adenosyl-L-methionine and flavodoxin regenerates methylcobalamin.</text>
</comment>
<keyword evidence="11 20" id="KW-0808">Transferase</keyword>
<dbReference type="PROSITE" id="PS51337">
    <property type="entry name" value="B12_BINDING_NTER"/>
    <property type="match status" value="1"/>
</dbReference>
<dbReference type="SUPFAM" id="SSF82282">
    <property type="entry name" value="Homocysteine S-methyltransferase"/>
    <property type="match status" value="1"/>
</dbReference>
<dbReference type="Gene3D" id="3.20.20.330">
    <property type="entry name" value="Homocysteine-binding-like domain"/>
    <property type="match status" value="1"/>
</dbReference>
<dbReference type="InterPro" id="IPR036594">
    <property type="entry name" value="Meth_synthase_dom"/>
</dbReference>
<protein>
    <recommendedName>
        <fullName evidence="7 20">Methionine synthase</fullName>
        <ecNumber evidence="6 20">2.1.1.13</ecNumber>
    </recommendedName>
    <alternativeName>
        <fullName evidence="19 20">5-methyltetrahydrofolate--homocysteine methyltransferase</fullName>
    </alternativeName>
</protein>
<dbReference type="SUPFAM" id="SSF52242">
    <property type="entry name" value="Cobalamin (vitamin B12)-binding domain"/>
    <property type="match status" value="1"/>
</dbReference>
<dbReference type="EC" id="2.1.1.13" evidence="6 20"/>
<dbReference type="Pfam" id="PF02574">
    <property type="entry name" value="S-methyl_trans"/>
    <property type="match status" value="1"/>
</dbReference>
<evidence type="ECO:0000256" key="17">
    <source>
        <dbReference type="ARBA" id="ARBA00023285"/>
    </source>
</evidence>
<comment type="cofactor">
    <cofactor evidence="2 20 23">
        <name>Zn(2+)</name>
        <dbReference type="ChEBI" id="CHEBI:29105"/>
    </cofactor>
</comment>
<dbReference type="Pfam" id="PF02310">
    <property type="entry name" value="B12-binding"/>
    <property type="match status" value="1"/>
</dbReference>
<feature type="binding site" evidence="21 23">
    <location>
        <position position="324"/>
    </location>
    <ligand>
        <name>Zn(2+)</name>
        <dbReference type="ChEBI" id="CHEBI:29105"/>
    </ligand>
</feature>
<keyword evidence="8 20" id="KW-0489">Methyltransferase</keyword>
<dbReference type="Gene3D" id="3.20.20.20">
    <property type="entry name" value="Dihydropteroate synthase-like"/>
    <property type="match status" value="1"/>
</dbReference>
<dbReference type="Pfam" id="PF02965">
    <property type="entry name" value="Met_synt_B12"/>
    <property type="match status" value="1"/>
</dbReference>
<dbReference type="SUPFAM" id="SSF51717">
    <property type="entry name" value="Dihydropteroate synthetase-like"/>
    <property type="match status" value="1"/>
</dbReference>
<dbReference type="InterPro" id="IPR037010">
    <property type="entry name" value="VitB12-dep_Met_synth_activ_sf"/>
</dbReference>
<evidence type="ECO:0000259" key="24">
    <source>
        <dbReference type="PROSITE" id="PS50970"/>
    </source>
</evidence>
<evidence type="ECO:0000256" key="19">
    <source>
        <dbReference type="ARBA" id="ARBA00031040"/>
    </source>
</evidence>
<feature type="binding site" evidence="21 23">
    <location>
        <position position="325"/>
    </location>
    <ligand>
        <name>Zn(2+)</name>
        <dbReference type="ChEBI" id="CHEBI:29105"/>
    </ligand>
</feature>
<dbReference type="GO" id="GO:0008270">
    <property type="term" value="F:zinc ion binding"/>
    <property type="evidence" value="ECO:0007669"/>
    <property type="project" value="UniProtKB-UniRule"/>
</dbReference>
<evidence type="ECO:0000256" key="6">
    <source>
        <dbReference type="ARBA" id="ARBA00012032"/>
    </source>
</evidence>
<gene>
    <name evidence="29" type="ORF">COB67_11650</name>
</gene>
<dbReference type="PROSITE" id="PS50972">
    <property type="entry name" value="PTERIN_BINDING"/>
    <property type="match status" value="1"/>
</dbReference>
<dbReference type="GO" id="GO:0008705">
    <property type="term" value="F:methionine synthase activity"/>
    <property type="evidence" value="ECO:0007669"/>
    <property type="project" value="UniProtKB-UniRule"/>
</dbReference>
<evidence type="ECO:0000256" key="11">
    <source>
        <dbReference type="ARBA" id="ARBA00022679"/>
    </source>
</evidence>
<comment type="pathway">
    <text evidence="4 20">Amino-acid biosynthesis; L-methionine biosynthesis via de novo pathway; L-methionine from L-homocysteine (MetH route): step 1/1.</text>
</comment>
<evidence type="ECO:0000256" key="12">
    <source>
        <dbReference type="ARBA" id="ARBA00022691"/>
    </source>
</evidence>
<feature type="binding site" evidence="22">
    <location>
        <position position="900"/>
    </location>
    <ligand>
        <name>methylcob(III)alamin</name>
        <dbReference type="ChEBI" id="CHEBI:28115"/>
    </ligand>
</feature>
<dbReference type="SUPFAM" id="SSF47644">
    <property type="entry name" value="Methionine synthase domain"/>
    <property type="match status" value="1"/>
</dbReference>
<dbReference type="Pfam" id="PF00809">
    <property type="entry name" value="Pterin_bind"/>
    <property type="match status" value="1"/>
</dbReference>
<dbReference type="InterPro" id="IPR003726">
    <property type="entry name" value="HCY_dom"/>
</dbReference>
<feature type="binding site" description="axial binding residue" evidence="21">
    <location>
        <position position="792"/>
    </location>
    <ligand>
        <name>methylcob(III)alamin</name>
        <dbReference type="ChEBI" id="CHEBI:28115"/>
    </ligand>
    <ligandPart>
        <name>Co</name>
        <dbReference type="ChEBI" id="CHEBI:27638"/>
    </ligandPart>
</feature>
<dbReference type="GO" id="GO:0031419">
    <property type="term" value="F:cobalamin binding"/>
    <property type="evidence" value="ECO:0007669"/>
    <property type="project" value="UniProtKB-UniRule"/>
</dbReference>
<comment type="cofactor">
    <cofactor evidence="3 20 21">
        <name>methylcob(III)alamin</name>
        <dbReference type="ChEBI" id="CHEBI:28115"/>
    </cofactor>
</comment>
<sequence>MTPQEFREFLKEEILVLDGATGTMVQNYEFGPEVYGGEEYQMLSDLLIFSRPDASKAIHLRYFEAGANAVETNTFGASPLRLAEFDFSRLDLKEFPALHDGADLRKISLNEFTYRLNYNASQIAQQAIAEYKQSPDYDGRQLFVVGSIGPSNWVLSSTHADLKKGTFDQIEDNFYQQSLGLIDGGADILLFETQQDILELKVGIFGAKRAMKEKGKQLPIMAQVTVDQFSRMQIFSTDIHAALTTIQDIGVDAFGINCSIGPDLMGPTVRKLCKYSKIPISVIPNAGLPSSEAGKTVFKLTPDELAGFIKEFVQEQGVNIVGGCCGTTPEHIKAVTQAIKGLKPKPRKIDSDLYISGPQNAIKLDGDDTLIRFGERLNVRGSKKVRIAVEESDEINQDALEEVVNEQVKDLGVEVIDICMDSNIVDTAATLVSVIQGQTIDFPAAMCIDSFDVNALAEAIKVYPGRPIINSISLEEYSPGLDKIDAVLQVTEDHSPIYIALTTGPKGPAMTCEQKVDLASQILDKVKDKYDVDVSRIFVDINAFPIGSESIEGMNFAMESIRAIPLIKQLYPGVHTTIGVGNLTNGLAKKPYMRKVLTSIFLDEARKVGLDAAIINPNHYVPVESLDAGDYDLGKRIIQERDMDAFSELEEVALRKKGGPIKKKVVYDELPTVEAVCLKIKNGFKDRTEGVIEVQGRGYKYIDRIVPQIVELIADIEPLDLINDHLMKAMEELGAGFAEGTVSLPHLLKSADVMKQVMGFLESYMKRDSDDAEGGPKTKGTIILGTVYQDVHSIGKDLAKTLLENYGFKVVDLGVQVPLQKFIDEAKAHNADAIGSSALLVQTSNHMITLATLMNEQGMSDLPLLIGGAPVTNRHASFVAMNGDQDVDSIRDNIFYCHSAMDGVNILTQLIDPVRKKKLLKENKELLIRSYLAGVKHKAKQETLLKTLPKRKVDFKEFHPAVDPGPVRKAIYSMEEFLPHLDRKQLFALNWKYGGKGSWARKGIEAEELETKLLDLVRLVDSKGWIRPQGLYGLFPCKRKAGEVEVFHPTSGKLLGSFIFNDVIGYGKKDIFNTSQFFQTKQMDLIGVQFSTAGPHVDDVVNRLKVDDQEAAWLLQGLSDRVAEDMADRLNGFLEQLVWGEEGGKSTRYSPGYPAMVEMKNNQLCAELLSAVQDLGIRITDGYEFAPTGSTAAVVCFHPKADYR</sequence>
<dbReference type="InterPro" id="IPR006158">
    <property type="entry name" value="Cobalamin-bd"/>
</dbReference>
<comment type="similarity">
    <text evidence="5">Belongs to the vitamin-B12 dependent methionine synthase family.</text>
</comment>
<keyword evidence="13 20" id="KW-0479">Metal-binding</keyword>
<feature type="binding site" evidence="22">
    <location>
        <position position="1148"/>
    </location>
    <ligand>
        <name>S-adenosyl-L-methionine</name>
        <dbReference type="ChEBI" id="CHEBI:59789"/>
    </ligand>
</feature>
<evidence type="ECO:0000313" key="30">
    <source>
        <dbReference type="Proteomes" id="UP000218113"/>
    </source>
</evidence>
<dbReference type="InterPro" id="IPR011822">
    <property type="entry name" value="MetH"/>
</dbReference>
<dbReference type="SMART" id="SM01018">
    <property type="entry name" value="B12-binding_2"/>
    <property type="match status" value="1"/>
</dbReference>
<evidence type="ECO:0000256" key="9">
    <source>
        <dbReference type="ARBA" id="ARBA00022605"/>
    </source>
</evidence>
<dbReference type="InterPro" id="IPR050554">
    <property type="entry name" value="Met_Synthase/Corrinoid"/>
</dbReference>
<dbReference type="PROSITE" id="PS50974">
    <property type="entry name" value="ADOMET_ACTIVATION"/>
    <property type="match status" value="1"/>
</dbReference>